<dbReference type="InterPro" id="IPR000073">
    <property type="entry name" value="AB_hydrolase_1"/>
</dbReference>
<evidence type="ECO:0000313" key="3">
    <source>
        <dbReference type="Proteomes" id="UP000305675"/>
    </source>
</evidence>
<dbReference type="GO" id="GO:0046464">
    <property type="term" value="P:acylglycerol catabolic process"/>
    <property type="evidence" value="ECO:0007669"/>
    <property type="project" value="TreeGrafter"/>
</dbReference>
<keyword evidence="3" id="KW-1185">Reference proteome</keyword>
<sequence length="318" mass="36256">MKKKLTITLGVVLLLLSPILYIIYALTMTGPMPDDEFQKQLPTIVSNLETKIEGDGEEALVMIHGYPDSLELWDKQAEYFKKDYTVARFTLPGFELNDSGERPSYSIKQIRMITDEFIKRLNKDKVTVLAHDWGAVYAFKYLEQNDLVDRVVLFDIGSFGKEERPAINVKYTFALAVAWNLPESLGEKLALYTAGSILNITDVDPNKTVDDLRPDPRMTYPYYHLWNAVLTKSIGKSAEVEEYATPFLFLYGKDKKVWFHAKTWEQQVVELGKGQVDSLPGGHWFMQSSPDLVNQKVEAWLTQGQTEKVANLENTEAL</sequence>
<dbReference type="AlphaFoldDB" id="A0A4U1BPN3"/>
<name>A0A4U1BPN3_9GAMM</name>
<keyword evidence="2" id="KW-0378">Hydrolase</keyword>
<dbReference type="Gene3D" id="3.40.50.1820">
    <property type="entry name" value="alpha/beta hydrolase"/>
    <property type="match status" value="1"/>
</dbReference>
<dbReference type="RefSeq" id="WP_136863269.1">
    <property type="nucleotide sequence ID" value="NZ_SWCJ01000005.1"/>
</dbReference>
<dbReference type="OrthoDB" id="5296151at2"/>
<dbReference type="EMBL" id="SWCJ01000005">
    <property type="protein sequence ID" value="TKB55512.1"/>
    <property type="molecule type" value="Genomic_DNA"/>
</dbReference>
<dbReference type="GO" id="GO:0047372">
    <property type="term" value="F:monoacylglycerol lipase activity"/>
    <property type="evidence" value="ECO:0007669"/>
    <property type="project" value="TreeGrafter"/>
</dbReference>
<evidence type="ECO:0000259" key="1">
    <source>
        <dbReference type="Pfam" id="PF00561"/>
    </source>
</evidence>
<dbReference type="GO" id="GO:0016020">
    <property type="term" value="C:membrane"/>
    <property type="evidence" value="ECO:0007669"/>
    <property type="project" value="TreeGrafter"/>
</dbReference>
<dbReference type="InterPro" id="IPR029058">
    <property type="entry name" value="AB_hydrolase_fold"/>
</dbReference>
<dbReference type="Pfam" id="PF00561">
    <property type="entry name" value="Abhydrolase_1"/>
    <property type="match status" value="1"/>
</dbReference>
<evidence type="ECO:0000313" key="2">
    <source>
        <dbReference type="EMBL" id="TKB55512.1"/>
    </source>
</evidence>
<dbReference type="PANTHER" id="PTHR43798:SF33">
    <property type="entry name" value="HYDROLASE, PUTATIVE (AFU_ORTHOLOGUE AFUA_2G14860)-RELATED"/>
    <property type="match status" value="1"/>
</dbReference>
<dbReference type="InterPro" id="IPR050266">
    <property type="entry name" value="AB_hydrolase_sf"/>
</dbReference>
<protein>
    <submittedName>
        <fullName evidence="2">Alpha/beta hydrolase</fullName>
    </submittedName>
</protein>
<reference evidence="2 3" key="1">
    <citation type="submission" date="2019-04" db="EMBL/GenBank/DDBJ databases">
        <authorList>
            <person name="Hwang J.C."/>
        </authorList>
    </citation>
    <scope>NUCLEOTIDE SEQUENCE [LARGE SCALE GENOMIC DNA]</scope>
    <source>
        <strain evidence="2 3">IMCC35002</strain>
    </source>
</reference>
<feature type="domain" description="AB hydrolase-1" evidence="1">
    <location>
        <begin position="59"/>
        <end position="156"/>
    </location>
</feature>
<comment type="caution">
    <text evidence="2">The sequence shown here is derived from an EMBL/GenBank/DDBJ whole genome shotgun (WGS) entry which is preliminary data.</text>
</comment>
<dbReference type="Proteomes" id="UP000305675">
    <property type="component" value="Unassembled WGS sequence"/>
</dbReference>
<gene>
    <name evidence="2" type="ORF">FCL42_10025</name>
</gene>
<organism evidence="2 3">
    <name type="scientific">Ferrimonas aestuarii</name>
    <dbReference type="NCBI Taxonomy" id="2569539"/>
    <lineage>
        <taxon>Bacteria</taxon>
        <taxon>Pseudomonadati</taxon>
        <taxon>Pseudomonadota</taxon>
        <taxon>Gammaproteobacteria</taxon>
        <taxon>Alteromonadales</taxon>
        <taxon>Ferrimonadaceae</taxon>
        <taxon>Ferrimonas</taxon>
    </lineage>
</organism>
<dbReference type="SUPFAM" id="SSF53474">
    <property type="entry name" value="alpha/beta-Hydrolases"/>
    <property type="match status" value="1"/>
</dbReference>
<proteinExistence type="predicted"/>
<accession>A0A4U1BPN3</accession>
<dbReference type="PANTHER" id="PTHR43798">
    <property type="entry name" value="MONOACYLGLYCEROL LIPASE"/>
    <property type="match status" value="1"/>
</dbReference>